<evidence type="ECO:0000313" key="7">
    <source>
        <dbReference type="EMBL" id="KTG26998.1"/>
    </source>
</evidence>
<evidence type="ECO:0000256" key="1">
    <source>
        <dbReference type="ARBA" id="ARBA00005417"/>
    </source>
</evidence>
<evidence type="ECO:0000256" key="2">
    <source>
        <dbReference type="ARBA" id="ARBA00022448"/>
    </source>
</evidence>
<dbReference type="SMART" id="SM00382">
    <property type="entry name" value="AAA"/>
    <property type="match status" value="1"/>
</dbReference>
<dbReference type="AlphaFoldDB" id="A0A0W1SL81"/>
<gene>
    <name evidence="7" type="ORF">AUR66_15220</name>
</gene>
<dbReference type="PROSITE" id="PS00211">
    <property type="entry name" value="ABC_TRANSPORTER_1"/>
    <property type="match status" value="1"/>
</dbReference>
<proteinExistence type="inferred from homology"/>
<dbReference type="PROSITE" id="PS50893">
    <property type="entry name" value="ABC_TRANSPORTER_2"/>
    <property type="match status" value="1"/>
</dbReference>
<dbReference type="RefSeq" id="WP_058572343.1">
    <property type="nucleotide sequence ID" value="NZ_LOPV01000201.1"/>
</dbReference>
<name>A0A0W1SL81_9EURY</name>
<evidence type="ECO:0000256" key="5">
    <source>
        <dbReference type="SAM" id="MobiDB-lite"/>
    </source>
</evidence>
<accession>A0A0W1SL81</accession>
<dbReference type="GO" id="GO:0016887">
    <property type="term" value="F:ATP hydrolysis activity"/>
    <property type="evidence" value="ECO:0007669"/>
    <property type="project" value="InterPro"/>
</dbReference>
<keyword evidence="4" id="KW-0067">ATP-binding</keyword>
<feature type="domain" description="ABC transporter" evidence="6">
    <location>
        <begin position="24"/>
        <end position="247"/>
    </location>
</feature>
<reference evidence="7 8" key="1">
    <citation type="submission" date="2015-12" db="EMBL/GenBank/DDBJ databases">
        <title>Haloferax profundi sp. nov. isolated from the Discovery deep brine-seawater interface in the Red Sea.</title>
        <authorList>
            <person name="Zhang G."/>
            <person name="Stingl U."/>
            <person name="Rashid M."/>
        </authorList>
    </citation>
    <scope>NUCLEOTIDE SEQUENCE [LARGE SCALE GENOMIC DNA]</scope>
    <source>
        <strain evidence="7 8">SB29</strain>
    </source>
</reference>
<keyword evidence="3" id="KW-0547">Nucleotide-binding</keyword>
<dbReference type="InterPro" id="IPR017871">
    <property type="entry name" value="ABC_transporter-like_CS"/>
</dbReference>
<keyword evidence="8" id="KW-1185">Reference proteome</keyword>
<dbReference type="PANTHER" id="PTHR43335">
    <property type="entry name" value="ABC TRANSPORTER, ATP-BINDING PROTEIN"/>
    <property type="match status" value="1"/>
</dbReference>
<dbReference type="Gene3D" id="3.40.50.300">
    <property type="entry name" value="P-loop containing nucleotide triphosphate hydrolases"/>
    <property type="match status" value="1"/>
</dbReference>
<dbReference type="Proteomes" id="UP000053157">
    <property type="component" value="Unassembled WGS sequence"/>
</dbReference>
<protein>
    <recommendedName>
        <fullName evidence="6">ABC transporter domain-containing protein</fullName>
    </recommendedName>
</protein>
<sequence>MNTRTTPPESIRTEPATTADSAVVTVRDITHSYGTLTVLDSVSLTIGAGELVAVVGPNGSGKSTLLRLLTGAQRPTNGTVVHGRSGDESTDTDPTVGYLPQRLHPRDEFGVRETLDYYATLADEGLDPEVVVELVGLDGVPDRRVGALSGGMRRLLGLGIAIVGDPDLVVLDEPTSGLDRTMTRRVFEVCRDVADAGPAVVLASHDLSTVERMADRVVFVDGGCIRFDGPPSAFGGEDCSLVDAYDDWVETGENTTVRGGTR</sequence>
<keyword evidence="2" id="KW-0813">Transport</keyword>
<dbReference type="InterPro" id="IPR003439">
    <property type="entry name" value="ABC_transporter-like_ATP-bd"/>
</dbReference>
<evidence type="ECO:0000313" key="8">
    <source>
        <dbReference type="Proteomes" id="UP000053157"/>
    </source>
</evidence>
<dbReference type="InterPro" id="IPR027417">
    <property type="entry name" value="P-loop_NTPase"/>
</dbReference>
<dbReference type="Pfam" id="PF00005">
    <property type="entry name" value="ABC_tran"/>
    <property type="match status" value="1"/>
</dbReference>
<evidence type="ECO:0000259" key="6">
    <source>
        <dbReference type="PROSITE" id="PS50893"/>
    </source>
</evidence>
<evidence type="ECO:0000256" key="3">
    <source>
        <dbReference type="ARBA" id="ARBA00022741"/>
    </source>
</evidence>
<dbReference type="InterPro" id="IPR003593">
    <property type="entry name" value="AAA+_ATPase"/>
</dbReference>
<comment type="similarity">
    <text evidence="1">Belongs to the ABC transporter superfamily.</text>
</comment>
<dbReference type="SUPFAM" id="SSF52540">
    <property type="entry name" value="P-loop containing nucleoside triphosphate hydrolases"/>
    <property type="match status" value="1"/>
</dbReference>
<organism evidence="7 8">
    <name type="scientific">Haloferax profundi</name>
    <dbReference type="NCBI Taxonomy" id="1544718"/>
    <lineage>
        <taxon>Archaea</taxon>
        <taxon>Methanobacteriati</taxon>
        <taxon>Methanobacteriota</taxon>
        <taxon>Stenosarchaea group</taxon>
        <taxon>Halobacteria</taxon>
        <taxon>Halobacteriales</taxon>
        <taxon>Haloferacaceae</taxon>
        <taxon>Haloferax</taxon>
    </lineage>
</organism>
<dbReference type="OrthoDB" id="40048at2157"/>
<dbReference type="GO" id="GO:0005524">
    <property type="term" value="F:ATP binding"/>
    <property type="evidence" value="ECO:0007669"/>
    <property type="project" value="UniProtKB-KW"/>
</dbReference>
<comment type="caution">
    <text evidence="7">The sequence shown here is derived from an EMBL/GenBank/DDBJ whole genome shotgun (WGS) entry which is preliminary data.</text>
</comment>
<feature type="region of interest" description="Disordered" evidence="5">
    <location>
        <begin position="76"/>
        <end position="97"/>
    </location>
</feature>
<evidence type="ECO:0000256" key="4">
    <source>
        <dbReference type="ARBA" id="ARBA00022840"/>
    </source>
</evidence>
<dbReference type="CDD" id="cd03230">
    <property type="entry name" value="ABC_DR_subfamily_A"/>
    <property type="match status" value="1"/>
</dbReference>
<dbReference type="EMBL" id="LOPV01000201">
    <property type="protein sequence ID" value="KTG26998.1"/>
    <property type="molecule type" value="Genomic_DNA"/>
</dbReference>